<reference evidence="1" key="2">
    <citation type="journal article" date="2015" name="Data Brief">
        <title>Shoot transcriptome of the giant reed, Arundo donax.</title>
        <authorList>
            <person name="Barrero R.A."/>
            <person name="Guerrero F.D."/>
            <person name="Moolhuijzen P."/>
            <person name="Goolsby J.A."/>
            <person name="Tidwell J."/>
            <person name="Bellgard S.E."/>
            <person name="Bellgard M.I."/>
        </authorList>
    </citation>
    <scope>NUCLEOTIDE SEQUENCE</scope>
    <source>
        <tissue evidence="1">Shoot tissue taken approximately 20 cm above the soil surface</tissue>
    </source>
</reference>
<protein>
    <submittedName>
        <fullName evidence="1">Uncharacterized protein</fullName>
    </submittedName>
</protein>
<accession>A0A0A9HG98</accession>
<organism evidence="1">
    <name type="scientific">Arundo donax</name>
    <name type="common">Giant reed</name>
    <name type="synonym">Donax arundinaceus</name>
    <dbReference type="NCBI Taxonomy" id="35708"/>
    <lineage>
        <taxon>Eukaryota</taxon>
        <taxon>Viridiplantae</taxon>
        <taxon>Streptophyta</taxon>
        <taxon>Embryophyta</taxon>
        <taxon>Tracheophyta</taxon>
        <taxon>Spermatophyta</taxon>
        <taxon>Magnoliopsida</taxon>
        <taxon>Liliopsida</taxon>
        <taxon>Poales</taxon>
        <taxon>Poaceae</taxon>
        <taxon>PACMAD clade</taxon>
        <taxon>Arundinoideae</taxon>
        <taxon>Arundineae</taxon>
        <taxon>Arundo</taxon>
    </lineage>
</organism>
<name>A0A0A9HG98_ARUDO</name>
<dbReference type="EMBL" id="GBRH01163052">
    <property type="protein sequence ID" value="JAE34844.1"/>
    <property type="molecule type" value="Transcribed_RNA"/>
</dbReference>
<evidence type="ECO:0000313" key="1">
    <source>
        <dbReference type="EMBL" id="JAE34844.1"/>
    </source>
</evidence>
<reference evidence="1" key="1">
    <citation type="submission" date="2014-09" db="EMBL/GenBank/DDBJ databases">
        <authorList>
            <person name="Magalhaes I.L.F."/>
            <person name="Oliveira U."/>
            <person name="Santos F.R."/>
            <person name="Vidigal T.H.D.A."/>
            <person name="Brescovit A.D."/>
            <person name="Santos A.J."/>
        </authorList>
    </citation>
    <scope>NUCLEOTIDE SEQUENCE</scope>
    <source>
        <tissue evidence="1">Shoot tissue taken approximately 20 cm above the soil surface</tissue>
    </source>
</reference>
<dbReference type="AlphaFoldDB" id="A0A0A9HG98"/>
<sequence>MKDLIYNISNINWGVEQIHQIFLRGHVSLNCTYLTRDLLTKAKQNFNSIS</sequence>
<proteinExistence type="predicted"/>